<name>A0A914UWH5_9BILA</name>
<dbReference type="AlphaFoldDB" id="A0A914UWH5"/>
<dbReference type="Gene3D" id="3.80.10.10">
    <property type="entry name" value="Ribonuclease Inhibitor"/>
    <property type="match status" value="1"/>
</dbReference>
<evidence type="ECO:0000256" key="2">
    <source>
        <dbReference type="ARBA" id="ARBA00022737"/>
    </source>
</evidence>
<dbReference type="PROSITE" id="PS51450">
    <property type="entry name" value="LRR"/>
    <property type="match status" value="1"/>
</dbReference>
<dbReference type="InterPro" id="IPR032675">
    <property type="entry name" value="LRR_dom_sf"/>
</dbReference>
<dbReference type="PANTHER" id="PTHR18849:SF0">
    <property type="entry name" value="CILIA- AND FLAGELLA-ASSOCIATED PROTEIN 410-RELATED"/>
    <property type="match status" value="1"/>
</dbReference>
<protein>
    <submittedName>
        <fullName evidence="4">Uncharacterized protein</fullName>
    </submittedName>
</protein>
<accession>A0A914UWH5</accession>
<dbReference type="Proteomes" id="UP000887566">
    <property type="component" value="Unplaced"/>
</dbReference>
<dbReference type="SUPFAM" id="SSF52058">
    <property type="entry name" value="L domain-like"/>
    <property type="match status" value="1"/>
</dbReference>
<dbReference type="WBParaSite" id="PSAMB.scaffold13168size2402.g35318.t1">
    <property type="protein sequence ID" value="PSAMB.scaffold13168size2402.g35318.t1"/>
    <property type="gene ID" value="PSAMB.scaffold13168size2402.g35318"/>
</dbReference>
<evidence type="ECO:0000256" key="1">
    <source>
        <dbReference type="ARBA" id="ARBA00022614"/>
    </source>
</evidence>
<reference evidence="4" key="1">
    <citation type="submission" date="2022-11" db="UniProtKB">
        <authorList>
            <consortium name="WormBaseParasite"/>
        </authorList>
    </citation>
    <scope>IDENTIFICATION</scope>
</reference>
<dbReference type="PANTHER" id="PTHR18849">
    <property type="entry name" value="LEUCINE RICH REPEAT PROTEIN"/>
    <property type="match status" value="1"/>
</dbReference>
<organism evidence="3 4">
    <name type="scientific">Plectus sambesii</name>
    <dbReference type="NCBI Taxonomy" id="2011161"/>
    <lineage>
        <taxon>Eukaryota</taxon>
        <taxon>Metazoa</taxon>
        <taxon>Ecdysozoa</taxon>
        <taxon>Nematoda</taxon>
        <taxon>Chromadorea</taxon>
        <taxon>Plectida</taxon>
        <taxon>Plectina</taxon>
        <taxon>Plectoidea</taxon>
        <taxon>Plectidae</taxon>
        <taxon>Plectus</taxon>
    </lineage>
</organism>
<keyword evidence="2" id="KW-0677">Repeat</keyword>
<sequence>MRKAQASGGADYKGLVDAVKAKLIMQANETAANANIVKSKYYKYLESLCHANGINIATIKKDAKEATELEMYFGGLPVLVGLKYFTELRCLRIFGQDIKSLKPLSEVAATLDELWLCEGKLKDISGIESCILLRRLYLYENEIVDGKPLSKLVNLDTLWLMENQLMDLSFLSGMMYLTNLNLASNRLTDKGLKAVQRWPDKLEVVDLSGNDIINYQSIYPLSKCTMLRSVYFRHTAYKPCPLTNNDRYLWWMAYHFQNLESLDDDSVTDTTRAALTVTLKYLLSGGHKSPTHRSNISQYSHKN</sequence>
<evidence type="ECO:0000313" key="4">
    <source>
        <dbReference type="WBParaSite" id="PSAMB.scaffold13168size2402.g35318.t1"/>
    </source>
</evidence>
<dbReference type="Pfam" id="PF13516">
    <property type="entry name" value="LRR_6"/>
    <property type="match status" value="1"/>
</dbReference>
<dbReference type="InterPro" id="IPR001611">
    <property type="entry name" value="Leu-rich_rpt"/>
</dbReference>
<proteinExistence type="predicted"/>
<keyword evidence="1" id="KW-0433">Leucine-rich repeat</keyword>
<keyword evidence="3" id="KW-1185">Reference proteome</keyword>
<evidence type="ECO:0000313" key="3">
    <source>
        <dbReference type="Proteomes" id="UP000887566"/>
    </source>
</evidence>